<keyword evidence="3" id="KW-1185">Reference proteome</keyword>
<accession>A0A835HDU1</accession>
<protein>
    <submittedName>
        <fullName evidence="2">Uncharacterized protein</fullName>
    </submittedName>
</protein>
<dbReference type="Proteomes" id="UP000631114">
    <property type="component" value="Unassembled WGS sequence"/>
</dbReference>
<evidence type="ECO:0000313" key="2">
    <source>
        <dbReference type="EMBL" id="KAF9597270.1"/>
    </source>
</evidence>
<sequence length="143" mass="15852">MGMLVRGRGYIVRKARSGEAVPRCIELELIHGEKKCKSSEVKKSYEMQGEGGSSNEMEGGDLWQASMTHIALEGGCFVLSANQFCRRQDYPPPSSTRSSTDEDISPSRGGSRGGFLAWSPTGRKEPIKNLRMSFEPESDNYRL</sequence>
<dbReference type="PANTHER" id="PTHR46044">
    <property type="entry name" value="NITRILASE"/>
    <property type="match status" value="1"/>
</dbReference>
<comment type="caution">
    <text evidence="2">The sequence shown here is derived from an EMBL/GenBank/DDBJ whole genome shotgun (WGS) entry which is preliminary data.</text>
</comment>
<dbReference type="AlphaFoldDB" id="A0A835HDU1"/>
<feature type="region of interest" description="Disordered" evidence="1">
    <location>
        <begin position="88"/>
        <end position="143"/>
    </location>
</feature>
<dbReference type="GO" id="GO:0000257">
    <property type="term" value="F:nitrilase activity"/>
    <property type="evidence" value="ECO:0007669"/>
    <property type="project" value="TreeGrafter"/>
</dbReference>
<gene>
    <name evidence="2" type="ORF">IFM89_016411</name>
</gene>
<name>A0A835HDU1_9MAGN</name>
<dbReference type="OrthoDB" id="10250282at2759"/>
<dbReference type="GO" id="GO:0051410">
    <property type="term" value="P:detoxification of nitrogen compound"/>
    <property type="evidence" value="ECO:0007669"/>
    <property type="project" value="TreeGrafter"/>
</dbReference>
<dbReference type="InterPro" id="IPR044149">
    <property type="entry name" value="Nitrilases_CHs"/>
</dbReference>
<dbReference type="GO" id="GO:0018822">
    <property type="term" value="F:nitrile hydratase activity"/>
    <property type="evidence" value="ECO:0007669"/>
    <property type="project" value="TreeGrafter"/>
</dbReference>
<evidence type="ECO:0000256" key="1">
    <source>
        <dbReference type="SAM" id="MobiDB-lite"/>
    </source>
</evidence>
<organism evidence="2 3">
    <name type="scientific">Coptis chinensis</name>
    <dbReference type="NCBI Taxonomy" id="261450"/>
    <lineage>
        <taxon>Eukaryota</taxon>
        <taxon>Viridiplantae</taxon>
        <taxon>Streptophyta</taxon>
        <taxon>Embryophyta</taxon>
        <taxon>Tracheophyta</taxon>
        <taxon>Spermatophyta</taxon>
        <taxon>Magnoliopsida</taxon>
        <taxon>Ranunculales</taxon>
        <taxon>Ranunculaceae</taxon>
        <taxon>Coptidoideae</taxon>
        <taxon>Coptis</taxon>
    </lineage>
</organism>
<dbReference type="EMBL" id="JADFTS010000007">
    <property type="protein sequence ID" value="KAF9597270.1"/>
    <property type="molecule type" value="Genomic_DNA"/>
</dbReference>
<dbReference type="PANTHER" id="PTHR46044:SF1">
    <property type="entry name" value="CN HYDROLASE DOMAIN-CONTAINING PROTEIN"/>
    <property type="match status" value="1"/>
</dbReference>
<reference evidence="2 3" key="1">
    <citation type="submission" date="2020-10" db="EMBL/GenBank/DDBJ databases">
        <title>The Coptis chinensis genome and diversification of protoberbering-type alkaloids.</title>
        <authorList>
            <person name="Wang B."/>
            <person name="Shu S."/>
            <person name="Song C."/>
            <person name="Liu Y."/>
        </authorList>
    </citation>
    <scope>NUCLEOTIDE SEQUENCE [LARGE SCALE GENOMIC DNA]</scope>
    <source>
        <strain evidence="2">HL-2020</strain>
        <tissue evidence="2">Leaf</tissue>
    </source>
</reference>
<feature type="region of interest" description="Disordered" evidence="1">
    <location>
        <begin position="40"/>
        <end position="60"/>
    </location>
</feature>
<proteinExistence type="predicted"/>
<evidence type="ECO:0000313" key="3">
    <source>
        <dbReference type="Proteomes" id="UP000631114"/>
    </source>
</evidence>